<dbReference type="AlphaFoldDB" id="A0AAV5ND33"/>
<keyword evidence="2" id="KW-1185">Reference proteome</keyword>
<organism evidence="1 2">
    <name type="scientific">Gluconobacter cerinus</name>
    <dbReference type="NCBI Taxonomy" id="38307"/>
    <lineage>
        <taxon>Bacteria</taxon>
        <taxon>Pseudomonadati</taxon>
        <taxon>Pseudomonadota</taxon>
        <taxon>Alphaproteobacteria</taxon>
        <taxon>Acetobacterales</taxon>
        <taxon>Acetobacteraceae</taxon>
        <taxon>Gluconobacter</taxon>
    </lineage>
</organism>
<evidence type="ECO:0000313" key="2">
    <source>
        <dbReference type="Proteomes" id="UP001156614"/>
    </source>
</evidence>
<comment type="caution">
    <text evidence="1">The sequence shown here is derived from an EMBL/GenBank/DDBJ whole genome shotgun (WGS) entry which is preliminary data.</text>
</comment>
<gene>
    <name evidence="1" type="ORF">GCM10007867_07070</name>
</gene>
<proteinExistence type="predicted"/>
<name>A0AAV5ND33_9PROT</name>
<protein>
    <recommendedName>
        <fullName evidence="3">Transposase</fullName>
    </recommendedName>
</protein>
<dbReference type="Proteomes" id="UP001156614">
    <property type="component" value="Unassembled WGS sequence"/>
</dbReference>
<accession>A0AAV5ND33</accession>
<sequence>MLACLSDGSAAGDRIQIDEKATVKHRSFRTEKMQTKNVPKIFQEKRVNCLQDPLVSTVFVIRVGYVASKAHWSIHCPWAENNSLSGRDVATRKVHIFQPKTLIDY</sequence>
<dbReference type="EMBL" id="BSNU01000001">
    <property type="protein sequence ID" value="GLQ61862.1"/>
    <property type="molecule type" value="Genomic_DNA"/>
</dbReference>
<reference evidence="2" key="1">
    <citation type="journal article" date="2019" name="Int. J. Syst. Evol. Microbiol.">
        <title>The Global Catalogue of Microorganisms (GCM) 10K type strain sequencing project: providing services to taxonomists for standard genome sequencing and annotation.</title>
        <authorList>
            <consortium name="The Broad Institute Genomics Platform"/>
            <consortium name="The Broad Institute Genome Sequencing Center for Infectious Disease"/>
            <person name="Wu L."/>
            <person name="Ma J."/>
        </authorList>
    </citation>
    <scope>NUCLEOTIDE SEQUENCE [LARGE SCALE GENOMIC DNA]</scope>
    <source>
        <strain evidence="2">NBRC 3267</strain>
    </source>
</reference>
<evidence type="ECO:0008006" key="3">
    <source>
        <dbReference type="Google" id="ProtNLM"/>
    </source>
</evidence>
<evidence type="ECO:0000313" key="1">
    <source>
        <dbReference type="EMBL" id="GLQ61862.1"/>
    </source>
</evidence>